<dbReference type="Pfam" id="PF04969">
    <property type="entry name" value="CS"/>
    <property type="match status" value="1"/>
</dbReference>
<dbReference type="PROSITE" id="PS51203">
    <property type="entry name" value="CS"/>
    <property type="match status" value="1"/>
</dbReference>
<dbReference type="CDD" id="cd06467">
    <property type="entry name" value="p23_NUDC_like"/>
    <property type="match status" value="1"/>
</dbReference>
<feature type="domain" description="CS" evidence="4">
    <location>
        <begin position="13"/>
        <end position="101"/>
    </location>
</feature>
<comment type="caution">
    <text evidence="5">The sequence shown here is derived from an EMBL/GenBank/DDBJ whole genome shotgun (WGS) entry which is preliminary data.</text>
</comment>
<sequence>MPSQQSKWVKYGGDAPGYKWWQTETEVTFTVPVGAVKGRDIAYNLKPGHLQVGVKGQPLIVDGELFASVLPDGSSWILDNGNVEITLEKSTSGPTWWASAIKGHPKIDVERIEASKHLDDSLLQKLAERDEEKLREKAAAEKAAAEGKTDAAGTEAKTEA</sequence>
<reference evidence="5 6" key="1">
    <citation type="journal article" date="2018" name="Genome Biol. Evol.">
        <title>Multiple Roots of Fruiting Body Formation in Amoebozoa.</title>
        <authorList>
            <person name="Hillmann F."/>
            <person name="Forbes G."/>
            <person name="Novohradska S."/>
            <person name="Ferling I."/>
            <person name="Riege K."/>
            <person name="Groth M."/>
            <person name="Westermann M."/>
            <person name="Marz M."/>
            <person name="Spaller T."/>
            <person name="Winckler T."/>
            <person name="Schaap P."/>
            <person name="Glockner G."/>
        </authorList>
    </citation>
    <scope>NUCLEOTIDE SEQUENCE [LARGE SCALE GENOMIC DNA]</scope>
    <source>
        <strain evidence="5 6">Jena</strain>
    </source>
</reference>
<protein>
    <submittedName>
        <fullName evidence="5">Nuclear movement protein nudc</fullName>
    </submittedName>
</protein>
<dbReference type="InterPro" id="IPR007052">
    <property type="entry name" value="CS_dom"/>
</dbReference>
<feature type="compositionally biased region" description="Basic and acidic residues" evidence="3">
    <location>
        <begin position="133"/>
        <end position="149"/>
    </location>
</feature>
<dbReference type="PANTHER" id="PTHR12356:SF3">
    <property type="entry name" value="NUCLEAR MIGRATION PROTEIN NUDC"/>
    <property type="match status" value="1"/>
</dbReference>
<evidence type="ECO:0000259" key="4">
    <source>
        <dbReference type="PROSITE" id="PS51203"/>
    </source>
</evidence>
<dbReference type="GO" id="GO:0005737">
    <property type="term" value="C:cytoplasm"/>
    <property type="evidence" value="ECO:0007669"/>
    <property type="project" value="UniProtKB-SubCell"/>
</dbReference>
<feature type="compositionally biased region" description="Low complexity" evidence="3">
    <location>
        <begin position="150"/>
        <end position="160"/>
    </location>
</feature>
<proteinExistence type="predicted"/>
<organism evidence="5 6">
    <name type="scientific">Planoprotostelium fungivorum</name>
    <dbReference type="NCBI Taxonomy" id="1890364"/>
    <lineage>
        <taxon>Eukaryota</taxon>
        <taxon>Amoebozoa</taxon>
        <taxon>Evosea</taxon>
        <taxon>Variosea</taxon>
        <taxon>Cavosteliida</taxon>
        <taxon>Cavosteliaceae</taxon>
        <taxon>Planoprotostelium</taxon>
    </lineage>
</organism>
<dbReference type="GO" id="GO:0051082">
    <property type="term" value="F:unfolded protein binding"/>
    <property type="evidence" value="ECO:0007669"/>
    <property type="project" value="TreeGrafter"/>
</dbReference>
<dbReference type="SUPFAM" id="SSF49764">
    <property type="entry name" value="HSP20-like chaperones"/>
    <property type="match status" value="1"/>
</dbReference>
<evidence type="ECO:0000256" key="3">
    <source>
        <dbReference type="SAM" id="MobiDB-lite"/>
    </source>
</evidence>
<name>A0A2P6MTT6_9EUKA</name>
<gene>
    <name evidence="5" type="ORF">PROFUN_03912</name>
</gene>
<evidence type="ECO:0000313" key="5">
    <source>
        <dbReference type="EMBL" id="PRP75076.1"/>
    </source>
</evidence>
<dbReference type="Proteomes" id="UP000241769">
    <property type="component" value="Unassembled WGS sequence"/>
</dbReference>
<evidence type="ECO:0000313" key="6">
    <source>
        <dbReference type="Proteomes" id="UP000241769"/>
    </source>
</evidence>
<dbReference type="InterPro" id="IPR037898">
    <property type="entry name" value="NudC_fam"/>
</dbReference>
<dbReference type="PANTHER" id="PTHR12356">
    <property type="entry name" value="NUCLEAR MOVEMENT PROTEIN NUDC"/>
    <property type="match status" value="1"/>
</dbReference>
<dbReference type="AlphaFoldDB" id="A0A2P6MTT6"/>
<evidence type="ECO:0000256" key="2">
    <source>
        <dbReference type="ARBA" id="ARBA00022490"/>
    </source>
</evidence>
<accession>A0A2P6MTT6</accession>
<dbReference type="Gene3D" id="2.60.40.790">
    <property type="match status" value="1"/>
</dbReference>
<comment type="subcellular location">
    <subcellularLocation>
        <location evidence="1">Cytoplasm</location>
    </subcellularLocation>
</comment>
<keyword evidence="2" id="KW-0963">Cytoplasm</keyword>
<dbReference type="InParanoid" id="A0A2P6MTT6"/>
<dbReference type="EMBL" id="MDYQ01000419">
    <property type="protein sequence ID" value="PRP75076.1"/>
    <property type="molecule type" value="Genomic_DNA"/>
</dbReference>
<dbReference type="OrthoDB" id="416217at2759"/>
<evidence type="ECO:0000256" key="1">
    <source>
        <dbReference type="ARBA" id="ARBA00004496"/>
    </source>
</evidence>
<dbReference type="InterPro" id="IPR008978">
    <property type="entry name" value="HSP20-like_chaperone"/>
</dbReference>
<dbReference type="GO" id="GO:0006457">
    <property type="term" value="P:protein folding"/>
    <property type="evidence" value="ECO:0007669"/>
    <property type="project" value="TreeGrafter"/>
</dbReference>
<feature type="region of interest" description="Disordered" evidence="3">
    <location>
        <begin position="133"/>
        <end position="160"/>
    </location>
</feature>
<keyword evidence="6" id="KW-1185">Reference proteome</keyword>
<dbReference type="STRING" id="1890364.A0A2P6MTT6"/>